<protein>
    <submittedName>
        <fullName evidence="2">Uncharacterized protein</fullName>
    </submittedName>
</protein>
<reference evidence="2 3" key="1">
    <citation type="journal article" date="2011" name="PLoS Pathog.">
        <title>Genomic and proteomic analyses of the fungus Arthrobotrys oligospora provide insights into nematode-trap formation.</title>
        <authorList>
            <person name="Yang J."/>
            <person name="Wang L."/>
            <person name="Ji X."/>
            <person name="Feng Y."/>
            <person name="Li X."/>
            <person name="Zou C."/>
            <person name="Xu J."/>
            <person name="Ren Y."/>
            <person name="Mi Q."/>
            <person name="Wu J."/>
            <person name="Liu S."/>
            <person name="Liu Y."/>
            <person name="Huang X."/>
            <person name="Wang H."/>
            <person name="Niu X."/>
            <person name="Li J."/>
            <person name="Liang L."/>
            <person name="Luo Y."/>
            <person name="Ji K."/>
            <person name="Zhou W."/>
            <person name="Yu Z."/>
            <person name="Li G."/>
            <person name="Liu Y."/>
            <person name="Li L."/>
            <person name="Qiao M."/>
            <person name="Feng L."/>
            <person name="Zhang K.-Q."/>
        </authorList>
    </citation>
    <scope>NUCLEOTIDE SEQUENCE [LARGE SCALE GENOMIC DNA]</scope>
    <source>
        <strain evidence="3">ATCC 24927 / CBS 115.81 / DSM 1491</strain>
    </source>
</reference>
<feature type="compositionally biased region" description="Polar residues" evidence="1">
    <location>
        <begin position="640"/>
        <end position="657"/>
    </location>
</feature>
<feature type="region of interest" description="Disordered" evidence="1">
    <location>
        <begin position="637"/>
        <end position="657"/>
    </location>
</feature>
<keyword evidence="3" id="KW-1185">Reference proteome</keyword>
<comment type="caution">
    <text evidence="2">The sequence shown here is derived from an EMBL/GenBank/DDBJ whole genome shotgun (WGS) entry which is preliminary data.</text>
</comment>
<organism evidence="2 3">
    <name type="scientific">Arthrobotrys oligospora (strain ATCC 24927 / CBS 115.81 / DSM 1491)</name>
    <name type="common">Nematode-trapping fungus</name>
    <name type="synonym">Didymozoophaga oligospora</name>
    <dbReference type="NCBI Taxonomy" id="756982"/>
    <lineage>
        <taxon>Eukaryota</taxon>
        <taxon>Fungi</taxon>
        <taxon>Dikarya</taxon>
        <taxon>Ascomycota</taxon>
        <taxon>Pezizomycotina</taxon>
        <taxon>Orbiliomycetes</taxon>
        <taxon>Orbiliales</taxon>
        <taxon>Orbiliaceae</taxon>
        <taxon>Orbilia</taxon>
        <taxon>Orbilia oligospora</taxon>
    </lineage>
</organism>
<dbReference type="EMBL" id="ADOT01000012">
    <property type="protein sequence ID" value="EGX53564.1"/>
    <property type="molecule type" value="Genomic_DNA"/>
</dbReference>
<name>G1X0M9_ARTOA</name>
<sequence>MDFQVFLDSFNEVPENATALHEWAAIELETIRAPGTARKWAQIDKELEMIGPKLLGWNPFQSEVTLHTLKSYGRLVCMNYQRLGIKVRAVGIRRRFQIVFAKQKEILDITVPRSFRLKALNVIKHLTKEFGLSTDVIDRKFCGVQETSLAVRYLVSNTAIECSDLAVMYGLIYIIALYHGVRPGSITVSKGYPDSETLLWKDVKFEQIKPGVWKITVKYNCLKNCHDKESRFLELSLDELKDPENLHLDPVIQFFAWGIRRDVFDGIHSSSDLANYKKKYLPVKKSKQNTPVFVKAVKVGRAPAKLTQNSALSSEALIKRVHTVNIQIGLPEGTTMTSWRKGFARSIQRQFGDEIARELLGHEPRSKILERHYRGKRTDFKSSGVITGEDPKGVGDDSAHWAGSYQVPGVQDVALTKLEKASMPKTTKYMKLKHKREEYRAGELEKRETVAGLEISGTRTKKLSWSAEVFQTIGFDEDPISMDDDGADVDALFKEPATGVTCTPEDRYGALETLINLKKIRELGVWTCQMNKRDGSKCGARLAISDASIASLWYKIFDICFPYSFKTLSRFEDHQWFQHDYAAPYKTKIPAHLKKEYGKIQADRRRVRDRAKKDFETKGQIAESKDGEITIDLDDDFIAPSNSEKPFPPQISQASKR</sequence>
<evidence type="ECO:0000313" key="2">
    <source>
        <dbReference type="EMBL" id="EGX53564.1"/>
    </source>
</evidence>
<dbReference type="PANTHER" id="PTHR37535">
    <property type="entry name" value="FLUG DOMAIN PROTEIN"/>
    <property type="match status" value="1"/>
</dbReference>
<dbReference type="InParanoid" id="G1X0M9"/>
<dbReference type="Proteomes" id="UP000008784">
    <property type="component" value="Unassembled WGS sequence"/>
</dbReference>
<dbReference type="PANTHER" id="PTHR37535:SF3">
    <property type="entry name" value="FLUG DOMAIN-CONTAINING PROTEIN"/>
    <property type="match status" value="1"/>
</dbReference>
<dbReference type="HOGENOM" id="CLU_417355_0_0_1"/>
<gene>
    <name evidence="2" type="ORF">AOL_s00006g430</name>
</gene>
<dbReference type="eggNOG" id="ENOG502SG99">
    <property type="taxonomic scope" value="Eukaryota"/>
</dbReference>
<evidence type="ECO:0000256" key="1">
    <source>
        <dbReference type="SAM" id="MobiDB-lite"/>
    </source>
</evidence>
<dbReference type="RefSeq" id="XP_011118041.1">
    <property type="nucleotide sequence ID" value="XM_011119739.1"/>
</dbReference>
<accession>G1X0M9</accession>
<feature type="compositionally biased region" description="Basic and acidic residues" evidence="1">
    <location>
        <begin position="389"/>
        <end position="399"/>
    </location>
</feature>
<dbReference type="GeneID" id="22888965"/>
<dbReference type="AlphaFoldDB" id="G1X0M9"/>
<feature type="region of interest" description="Disordered" evidence="1">
    <location>
        <begin position="380"/>
        <end position="400"/>
    </location>
</feature>
<evidence type="ECO:0000313" key="3">
    <source>
        <dbReference type="Proteomes" id="UP000008784"/>
    </source>
</evidence>
<proteinExistence type="predicted"/>